<keyword evidence="2 4" id="KW-0378">Hydrolase</keyword>
<dbReference type="GO" id="GO:0042802">
    <property type="term" value="F:identical protein binding"/>
    <property type="evidence" value="ECO:0007669"/>
    <property type="project" value="TreeGrafter"/>
</dbReference>
<proteinExistence type="inferred from homology"/>
<dbReference type="EMBL" id="CP006603">
    <property type="protein sequence ID" value="AGR64318.1"/>
    <property type="molecule type" value="Genomic_DNA"/>
</dbReference>
<comment type="similarity">
    <text evidence="4">Belongs to the glucosamine/galactosamine-6-phosphate isomerase family. NagB subfamily.</text>
</comment>
<dbReference type="FunFam" id="3.40.50.1360:FF:000003">
    <property type="entry name" value="Glucosamine-6-phosphate deaminase"/>
    <property type="match status" value="1"/>
</dbReference>
<accession>S5NB90</accession>
<dbReference type="InterPro" id="IPR004547">
    <property type="entry name" value="Glucosamine6P_isomerase"/>
</dbReference>
<comment type="pathway">
    <text evidence="4">Amino-sugar metabolism; N-acetylneuraminate degradation; D-fructose 6-phosphate from N-acetylneuraminate: step 5/5.</text>
</comment>
<evidence type="ECO:0000259" key="5">
    <source>
        <dbReference type="Pfam" id="PF01182"/>
    </source>
</evidence>
<dbReference type="Pfam" id="PF01182">
    <property type="entry name" value="Glucosamine_iso"/>
    <property type="match status" value="1"/>
</dbReference>
<name>S5NB90_LIMRT</name>
<dbReference type="SUPFAM" id="SSF100950">
    <property type="entry name" value="NagB/RpiA/CoA transferase-like"/>
    <property type="match status" value="1"/>
</dbReference>
<dbReference type="GO" id="GO:0006043">
    <property type="term" value="P:glucosamine catabolic process"/>
    <property type="evidence" value="ECO:0007669"/>
    <property type="project" value="TreeGrafter"/>
</dbReference>
<protein>
    <recommendedName>
        <fullName evidence="4">Glucosamine-6-phosphate deaminase</fullName>
        <ecNumber evidence="4">3.5.99.6</ecNumber>
    </recommendedName>
    <alternativeName>
        <fullName evidence="4">GlcN6P deaminase</fullName>
        <shortName evidence="4">GNPDA</shortName>
    </alternativeName>
    <alternativeName>
        <fullName evidence="4">Glucosamine-6-phosphate isomerase</fullName>
    </alternativeName>
</protein>
<dbReference type="GO" id="GO:0006046">
    <property type="term" value="P:N-acetylglucosamine catabolic process"/>
    <property type="evidence" value="ECO:0007669"/>
    <property type="project" value="TreeGrafter"/>
</dbReference>
<dbReference type="GO" id="GO:0005975">
    <property type="term" value="P:carbohydrate metabolic process"/>
    <property type="evidence" value="ECO:0007669"/>
    <property type="project" value="InterPro"/>
</dbReference>
<organism evidence="6 7">
    <name type="scientific">Limosilactobacillus reuteri TD1</name>
    <dbReference type="NCBI Taxonomy" id="1358027"/>
    <lineage>
        <taxon>Bacteria</taxon>
        <taxon>Bacillati</taxon>
        <taxon>Bacillota</taxon>
        <taxon>Bacilli</taxon>
        <taxon>Lactobacillales</taxon>
        <taxon>Lactobacillaceae</taxon>
        <taxon>Limosilactobacillus</taxon>
    </lineage>
</organism>
<feature type="active site" description="Proton acceptor; for enolization step" evidence="4">
    <location>
        <position position="65"/>
    </location>
</feature>
<dbReference type="InterPro" id="IPR037171">
    <property type="entry name" value="NagB/RpiA_transferase-like"/>
</dbReference>
<dbReference type="EC" id="3.5.99.6" evidence="4"/>
<dbReference type="HAMAP" id="MF_01241">
    <property type="entry name" value="GlcN6P_deamin"/>
    <property type="match status" value="1"/>
</dbReference>
<sequence>MIRMKILVTKNKEEASKNAFELLQTDIINGAQVLGLATGSTPLGLYQKMTNSSVDYSNLISINLDEYVGLKSTDPQSYHYFMKHHLFAQKPFAKSFIPDGSNLNATEVINHYNQILAAYPIDTQILGIGNNGHIGFNEPGTPFDSQTHKVKLTPATINANARFFTSSKDVPTEAYTMGIGSILQAKHIILLAFGEQKADAINKMVNGKITTAVPASALQKHPNVTVILDKQAASKLA</sequence>
<dbReference type="GO" id="GO:0019262">
    <property type="term" value="P:N-acetylneuraminate catabolic process"/>
    <property type="evidence" value="ECO:0007669"/>
    <property type="project" value="UniProtKB-UniRule"/>
</dbReference>
<comment type="function">
    <text evidence="4">Catalyzes the reversible isomerization-deamination of glucosamine 6-phosphate (GlcN6P) to form fructose 6-phosphate (Fru6P) and ammonium ion.</text>
</comment>
<feature type="active site" description="Proton acceptor; for ring-opening step" evidence="4">
    <location>
        <position position="133"/>
    </location>
</feature>
<dbReference type="CDD" id="cd01399">
    <property type="entry name" value="GlcN6P_deaminase"/>
    <property type="match status" value="1"/>
</dbReference>
<dbReference type="Proteomes" id="UP000015085">
    <property type="component" value="Chromosome"/>
</dbReference>
<evidence type="ECO:0000313" key="7">
    <source>
        <dbReference type="Proteomes" id="UP000015085"/>
    </source>
</evidence>
<comment type="caution">
    <text evidence="4">Lacks conserved residue(s) required for the propagation of feature annotation.</text>
</comment>
<comment type="catalytic activity">
    <reaction evidence="1 4">
        <text>alpha-D-glucosamine 6-phosphate + H2O = beta-D-fructose 6-phosphate + NH4(+)</text>
        <dbReference type="Rhea" id="RHEA:12172"/>
        <dbReference type="ChEBI" id="CHEBI:15377"/>
        <dbReference type="ChEBI" id="CHEBI:28938"/>
        <dbReference type="ChEBI" id="CHEBI:57634"/>
        <dbReference type="ChEBI" id="CHEBI:75989"/>
        <dbReference type="EC" id="3.5.99.6"/>
    </reaction>
</comment>
<feature type="active site" description="For ring-opening step" evidence="4">
    <location>
        <position position="131"/>
    </location>
</feature>
<reference evidence="6 7" key="1">
    <citation type="journal article" date="2014" name="Genome Announc.">
        <title>Complete Genome Sequences of Lactobacillus johnsonii Strain N6.2 and Lactobacillus reuteri Strain TD1.</title>
        <authorList>
            <person name="Leonard M.T."/>
            <person name="Valladares R.B."/>
            <person name="Ardissone A."/>
            <person name="Gonzalez C.F."/>
            <person name="Lorca G.L."/>
            <person name="Triplett E.W."/>
        </authorList>
    </citation>
    <scope>NUCLEOTIDE SEQUENCE [LARGE SCALE GENOMIC DNA]</scope>
    <source>
        <strain evidence="6 7">TD1</strain>
    </source>
</reference>
<dbReference type="PANTHER" id="PTHR11280:SF5">
    <property type="entry name" value="GLUCOSAMINE-6-PHOSPHATE ISOMERASE"/>
    <property type="match status" value="1"/>
</dbReference>
<evidence type="ECO:0000256" key="3">
    <source>
        <dbReference type="ARBA" id="ARBA00023277"/>
    </source>
</evidence>
<evidence type="ECO:0000256" key="4">
    <source>
        <dbReference type="HAMAP-Rule" id="MF_01241"/>
    </source>
</evidence>
<dbReference type="GO" id="GO:0004342">
    <property type="term" value="F:glucosamine-6-phosphate deaminase activity"/>
    <property type="evidence" value="ECO:0007669"/>
    <property type="project" value="UniProtKB-UniRule"/>
</dbReference>
<keyword evidence="3 4" id="KW-0119">Carbohydrate metabolism</keyword>
<dbReference type="InterPro" id="IPR006148">
    <property type="entry name" value="Glc/Gal-6P_isomerase"/>
</dbReference>
<feature type="domain" description="Glucosamine/galactosamine-6-phosphate isomerase" evidence="5">
    <location>
        <begin position="29"/>
        <end position="221"/>
    </location>
</feature>
<dbReference type="PANTHER" id="PTHR11280">
    <property type="entry name" value="GLUCOSAMINE-6-PHOSPHATE ISOMERASE"/>
    <property type="match status" value="1"/>
</dbReference>
<feature type="active site" description="For ring-opening step" evidence="4">
    <location>
        <position position="138"/>
    </location>
</feature>
<dbReference type="Gene3D" id="3.40.50.1360">
    <property type="match status" value="1"/>
</dbReference>
<evidence type="ECO:0000256" key="2">
    <source>
        <dbReference type="ARBA" id="ARBA00022801"/>
    </source>
</evidence>
<dbReference type="GO" id="GO:0005737">
    <property type="term" value="C:cytoplasm"/>
    <property type="evidence" value="ECO:0007669"/>
    <property type="project" value="TreeGrafter"/>
</dbReference>
<dbReference type="UniPathway" id="UPA00629">
    <property type="reaction ID" value="UER00684"/>
</dbReference>
<gene>
    <name evidence="4" type="primary">nagB</name>
    <name evidence="6" type="ORF">N134_05630</name>
</gene>
<dbReference type="HOGENOM" id="CLU_049611_1_1_9"/>
<evidence type="ECO:0000313" key="6">
    <source>
        <dbReference type="EMBL" id="AGR64318.1"/>
    </source>
</evidence>
<evidence type="ECO:0000256" key="1">
    <source>
        <dbReference type="ARBA" id="ARBA00000644"/>
    </source>
</evidence>
<dbReference type="KEGG" id="lrr:N134_05630"/>
<dbReference type="PATRIC" id="fig|1358027.3.peg.1067"/>
<dbReference type="AlphaFoldDB" id="S5NB90"/>